<evidence type="ECO:0000313" key="3">
    <source>
        <dbReference type="Proteomes" id="UP001215280"/>
    </source>
</evidence>
<dbReference type="AlphaFoldDB" id="A0AAD7HBK9"/>
<dbReference type="EMBL" id="JARJLG010000328">
    <property type="protein sequence ID" value="KAJ7716748.1"/>
    <property type="molecule type" value="Genomic_DNA"/>
</dbReference>
<organism evidence="2 3">
    <name type="scientific">Mycena maculata</name>
    <dbReference type="NCBI Taxonomy" id="230809"/>
    <lineage>
        <taxon>Eukaryota</taxon>
        <taxon>Fungi</taxon>
        <taxon>Dikarya</taxon>
        <taxon>Basidiomycota</taxon>
        <taxon>Agaricomycotina</taxon>
        <taxon>Agaricomycetes</taxon>
        <taxon>Agaricomycetidae</taxon>
        <taxon>Agaricales</taxon>
        <taxon>Marasmiineae</taxon>
        <taxon>Mycenaceae</taxon>
        <taxon>Mycena</taxon>
    </lineage>
</organism>
<proteinExistence type="predicted"/>
<dbReference type="Proteomes" id="UP001215280">
    <property type="component" value="Unassembled WGS sequence"/>
</dbReference>
<gene>
    <name evidence="2" type="ORF">DFH07DRAFT_762347</name>
</gene>
<sequence length="52" mass="6187">MDSRPRVISLYKELHRLGRDYPDPAYNFHGKIRKLFERNRGLTDPDEIESAL</sequence>
<accession>A0AAD7HBK9</accession>
<comment type="caution">
    <text evidence="2">The sequence shown here is derived from an EMBL/GenBank/DDBJ whole genome shotgun (WGS) entry which is preliminary data.</text>
</comment>
<feature type="domain" description="Complex 1 LYR protein" evidence="1">
    <location>
        <begin position="6"/>
        <end position="52"/>
    </location>
</feature>
<evidence type="ECO:0000259" key="1">
    <source>
        <dbReference type="Pfam" id="PF05347"/>
    </source>
</evidence>
<protein>
    <recommendedName>
        <fullName evidence="1">Complex 1 LYR protein domain-containing protein</fullName>
    </recommendedName>
</protein>
<feature type="non-terminal residue" evidence="2">
    <location>
        <position position="52"/>
    </location>
</feature>
<name>A0AAD7HBK9_9AGAR</name>
<dbReference type="InterPro" id="IPR008011">
    <property type="entry name" value="Complex1_LYR_dom"/>
</dbReference>
<keyword evidence="3" id="KW-1185">Reference proteome</keyword>
<reference evidence="2" key="1">
    <citation type="submission" date="2023-03" db="EMBL/GenBank/DDBJ databases">
        <title>Massive genome expansion in bonnet fungi (Mycena s.s.) driven by repeated elements and novel gene families across ecological guilds.</title>
        <authorList>
            <consortium name="Lawrence Berkeley National Laboratory"/>
            <person name="Harder C.B."/>
            <person name="Miyauchi S."/>
            <person name="Viragh M."/>
            <person name="Kuo A."/>
            <person name="Thoen E."/>
            <person name="Andreopoulos B."/>
            <person name="Lu D."/>
            <person name="Skrede I."/>
            <person name="Drula E."/>
            <person name="Henrissat B."/>
            <person name="Morin E."/>
            <person name="Kohler A."/>
            <person name="Barry K."/>
            <person name="LaButti K."/>
            <person name="Morin E."/>
            <person name="Salamov A."/>
            <person name="Lipzen A."/>
            <person name="Mereny Z."/>
            <person name="Hegedus B."/>
            <person name="Baldrian P."/>
            <person name="Stursova M."/>
            <person name="Weitz H."/>
            <person name="Taylor A."/>
            <person name="Grigoriev I.V."/>
            <person name="Nagy L.G."/>
            <person name="Martin F."/>
            <person name="Kauserud H."/>
        </authorList>
    </citation>
    <scope>NUCLEOTIDE SEQUENCE</scope>
    <source>
        <strain evidence="2">CBHHK188m</strain>
    </source>
</reference>
<evidence type="ECO:0000313" key="2">
    <source>
        <dbReference type="EMBL" id="KAJ7716748.1"/>
    </source>
</evidence>
<dbReference type="Pfam" id="PF05347">
    <property type="entry name" value="Complex1_LYR"/>
    <property type="match status" value="1"/>
</dbReference>